<dbReference type="NCBIfam" id="TIGR00004">
    <property type="entry name" value="Rid family detoxifying hydrolase"/>
    <property type="match status" value="1"/>
</dbReference>
<dbReference type="InterPro" id="IPR035959">
    <property type="entry name" value="RutC-like_sf"/>
</dbReference>
<protein>
    <submittedName>
        <fullName evidence="2">YjgF-like protein</fullName>
    </submittedName>
</protein>
<dbReference type="SUPFAM" id="SSF55298">
    <property type="entry name" value="YjgF-like"/>
    <property type="match status" value="1"/>
</dbReference>
<dbReference type="GO" id="GO:0005739">
    <property type="term" value="C:mitochondrion"/>
    <property type="evidence" value="ECO:0007669"/>
    <property type="project" value="UniProtKB-ARBA"/>
</dbReference>
<sequence>MTLKESVLTTKAPAPMPFFSQAIKCNGMVYCSGSIGMEPTSMKLVEGSVADRTKQALTNLSEVLKAAGSSIDNVVKVNIFLTNMENFAAMNKVYDTFFSKEPKPCRTCVAVHQLPLGTDVEIELTAHL</sequence>
<dbReference type="Gene3D" id="3.30.1330.40">
    <property type="entry name" value="RutC-like"/>
    <property type="match status" value="1"/>
</dbReference>
<gene>
    <name evidence="2" type="ORF">L207DRAFT_635872</name>
</gene>
<dbReference type="OrthoDB" id="309640at2759"/>
<evidence type="ECO:0000256" key="1">
    <source>
        <dbReference type="ARBA" id="ARBA00010552"/>
    </source>
</evidence>
<dbReference type="GO" id="GO:0005829">
    <property type="term" value="C:cytosol"/>
    <property type="evidence" value="ECO:0007669"/>
    <property type="project" value="TreeGrafter"/>
</dbReference>
<name>A0A2J6RJ33_HYAVF</name>
<dbReference type="STRING" id="1149755.A0A2J6RJ33"/>
<organism evidence="2 3">
    <name type="scientific">Hyaloscypha variabilis (strain UAMH 11265 / GT02V1 / F)</name>
    <name type="common">Meliniomyces variabilis</name>
    <dbReference type="NCBI Taxonomy" id="1149755"/>
    <lineage>
        <taxon>Eukaryota</taxon>
        <taxon>Fungi</taxon>
        <taxon>Dikarya</taxon>
        <taxon>Ascomycota</taxon>
        <taxon>Pezizomycotina</taxon>
        <taxon>Leotiomycetes</taxon>
        <taxon>Helotiales</taxon>
        <taxon>Hyaloscyphaceae</taxon>
        <taxon>Hyaloscypha</taxon>
        <taxon>Hyaloscypha variabilis</taxon>
    </lineage>
</organism>
<dbReference type="CDD" id="cd00448">
    <property type="entry name" value="YjgF_YER057c_UK114_family"/>
    <property type="match status" value="1"/>
</dbReference>
<dbReference type="InterPro" id="IPR006175">
    <property type="entry name" value="YjgF/YER057c/UK114"/>
</dbReference>
<dbReference type="Proteomes" id="UP000235786">
    <property type="component" value="Unassembled WGS sequence"/>
</dbReference>
<dbReference type="PANTHER" id="PTHR11803:SF42">
    <property type="entry name" value="MMF1"/>
    <property type="match status" value="1"/>
</dbReference>
<dbReference type="GO" id="GO:0019239">
    <property type="term" value="F:deaminase activity"/>
    <property type="evidence" value="ECO:0007669"/>
    <property type="project" value="TreeGrafter"/>
</dbReference>
<evidence type="ECO:0000313" key="3">
    <source>
        <dbReference type="Proteomes" id="UP000235786"/>
    </source>
</evidence>
<dbReference type="EMBL" id="KZ613948">
    <property type="protein sequence ID" value="PMD38544.1"/>
    <property type="molecule type" value="Genomic_DNA"/>
</dbReference>
<keyword evidence="3" id="KW-1185">Reference proteome</keyword>
<accession>A0A2J6RJ33</accession>
<dbReference type="AlphaFoldDB" id="A0A2J6RJ33"/>
<dbReference type="Pfam" id="PF01042">
    <property type="entry name" value="Ribonuc_L-PSP"/>
    <property type="match status" value="1"/>
</dbReference>
<proteinExistence type="inferred from homology"/>
<evidence type="ECO:0000313" key="2">
    <source>
        <dbReference type="EMBL" id="PMD38544.1"/>
    </source>
</evidence>
<comment type="similarity">
    <text evidence="1">Belongs to the RutC family.</text>
</comment>
<dbReference type="FunFam" id="3.30.1330.40:FF:000001">
    <property type="entry name" value="L-PSP family endoribonuclease"/>
    <property type="match status" value="1"/>
</dbReference>
<dbReference type="InterPro" id="IPR006056">
    <property type="entry name" value="RidA"/>
</dbReference>
<dbReference type="PANTHER" id="PTHR11803">
    <property type="entry name" value="2-IMINOBUTANOATE/2-IMINOPROPANOATE DEAMINASE RIDA"/>
    <property type="match status" value="1"/>
</dbReference>
<reference evidence="2 3" key="1">
    <citation type="submission" date="2016-04" db="EMBL/GenBank/DDBJ databases">
        <title>A degradative enzymes factory behind the ericoid mycorrhizal symbiosis.</title>
        <authorList>
            <consortium name="DOE Joint Genome Institute"/>
            <person name="Martino E."/>
            <person name="Morin E."/>
            <person name="Grelet G."/>
            <person name="Kuo A."/>
            <person name="Kohler A."/>
            <person name="Daghino S."/>
            <person name="Barry K."/>
            <person name="Choi C."/>
            <person name="Cichocki N."/>
            <person name="Clum A."/>
            <person name="Copeland A."/>
            <person name="Hainaut M."/>
            <person name="Haridas S."/>
            <person name="Labutti K."/>
            <person name="Lindquist E."/>
            <person name="Lipzen A."/>
            <person name="Khouja H.-R."/>
            <person name="Murat C."/>
            <person name="Ohm R."/>
            <person name="Olson A."/>
            <person name="Spatafora J."/>
            <person name="Veneault-Fourrey C."/>
            <person name="Henrissat B."/>
            <person name="Grigoriev I."/>
            <person name="Martin F."/>
            <person name="Perotto S."/>
        </authorList>
    </citation>
    <scope>NUCLEOTIDE SEQUENCE [LARGE SCALE GENOMIC DNA]</scope>
    <source>
        <strain evidence="2 3">F</strain>
    </source>
</reference>